<keyword evidence="3" id="KW-1185">Reference proteome</keyword>
<gene>
    <name evidence="2" type="ORF">OUZ56_008287</name>
</gene>
<comment type="caution">
    <text evidence="2">The sequence shown here is derived from an EMBL/GenBank/DDBJ whole genome shotgun (WGS) entry which is preliminary data.</text>
</comment>
<evidence type="ECO:0000313" key="3">
    <source>
        <dbReference type="Proteomes" id="UP001234178"/>
    </source>
</evidence>
<organism evidence="2 3">
    <name type="scientific">Daphnia magna</name>
    <dbReference type="NCBI Taxonomy" id="35525"/>
    <lineage>
        <taxon>Eukaryota</taxon>
        <taxon>Metazoa</taxon>
        <taxon>Ecdysozoa</taxon>
        <taxon>Arthropoda</taxon>
        <taxon>Crustacea</taxon>
        <taxon>Branchiopoda</taxon>
        <taxon>Diplostraca</taxon>
        <taxon>Cladocera</taxon>
        <taxon>Anomopoda</taxon>
        <taxon>Daphniidae</taxon>
        <taxon>Daphnia</taxon>
    </lineage>
</organism>
<proteinExistence type="predicted"/>
<protein>
    <submittedName>
        <fullName evidence="2">Uncharacterized protein</fullName>
    </submittedName>
</protein>
<evidence type="ECO:0000313" key="2">
    <source>
        <dbReference type="EMBL" id="KAK4022841.1"/>
    </source>
</evidence>
<accession>A0ABR0ACI3</accession>
<name>A0ABR0ACI3_9CRUS</name>
<reference evidence="2 3" key="1">
    <citation type="journal article" date="2023" name="Nucleic Acids Res.">
        <title>The hologenome of Daphnia magna reveals possible DNA methylation and microbiome-mediated evolution of the host genome.</title>
        <authorList>
            <person name="Chaturvedi A."/>
            <person name="Li X."/>
            <person name="Dhandapani V."/>
            <person name="Marshall H."/>
            <person name="Kissane S."/>
            <person name="Cuenca-Cambronero M."/>
            <person name="Asole G."/>
            <person name="Calvet F."/>
            <person name="Ruiz-Romero M."/>
            <person name="Marangio P."/>
            <person name="Guigo R."/>
            <person name="Rago D."/>
            <person name="Mirbahai L."/>
            <person name="Eastwood N."/>
            <person name="Colbourne J.K."/>
            <person name="Zhou J."/>
            <person name="Mallon E."/>
            <person name="Orsini L."/>
        </authorList>
    </citation>
    <scope>NUCLEOTIDE SEQUENCE [LARGE SCALE GENOMIC DNA]</scope>
    <source>
        <strain evidence="2">LRV0_1</strain>
    </source>
</reference>
<feature type="region of interest" description="Disordered" evidence="1">
    <location>
        <begin position="17"/>
        <end position="36"/>
    </location>
</feature>
<sequence>MKHIYYVHSVDVTYAIRSEKSPDGPSSTPPGEPKVIGNVERMGHITREGQTNDADGVNVLLGKHADE</sequence>
<dbReference type="Proteomes" id="UP001234178">
    <property type="component" value="Unassembled WGS sequence"/>
</dbReference>
<dbReference type="EMBL" id="JAOYFB010000037">
    <property type="protein sequence ID" value="KAK4022841.1"/>
    <property type="molecule type" value="Genomic_DNA"/>
</dbReference>
<evidence type="ECO:0000256" key="1">
    <source>
        <dbReference type="SAM" id="MobiDB-lite"/>
    </source>
</evidence>